<proteinExistence type="predicted"/>
<sequence>MGLSFEIQYKKGVENVVANTLSRKLDQQAENNSPKGLSQTKSDTSQCLLISHLQPKWIEELLASYEGDQKVLQATTMLSSNPDPTLNLSIQQGILRYKGKAWVGKNGMLRKKLVTTIHTSSLGGHSGVWATYQRLKPIFYCPAMMEQVNVVVQE</sequence>
<reference evidence="2 3" key="1">
    <citation type="journal article" date="2014" name="Nat. Genet.">
        <title>Genome sequence of the hot pepper provides insights into the evolution of pungency in Capsicum species.</title>
        <authorList>
            <person name="Kim S."/>
            <person name="Park M."/>
            <person name="Yeom S.I."/>
            <person name="Kim Y.M."/>
            <person name="Lee J.M."/>
            <person name="Lee H.A."/>
            <person name="Seo E."/>
            <person name="Choi J."/>
            <person name="Cheong K."/>
            <person name="Kim K.T."/>
            <person name="Jung K."/>
            <person name="Lee G.W."/>
            <person name="Oh S.K."/>
            <person name="Bae C."/>
            <person name="Kim S.B."/>
            <person name="Lee H.Y."/>
            <person name="Kim S.Y."/>
            <person name="Kim M.S."/>
            <person name="Kang B.C."/>
            <person name="Jo Y.D."/>
            <person name="Yang H.B."/>
            <person name="Jeong H.J."/>
            <person name="Kang W.H."/>
            <person name="Kwon J.K."/>
            <person name="Shin C."/>
            <person name="Lim J.Y."/>
            <person name="Park J.H."/>
            <person name="Huh J.H."/>
            <person name="Kim J.S."/>
            <person name="Kim B.D."/>
            <person name="Cohen O."/>
            <person name="Paran I."/>
            <person name="Suh M.C."/>
            <person name="Lee S.B."/>
            <person name="Kim Y.K."/>
            <person name="Shin Y."/>
            <person name="Noh S.J."/>
            <person name="Park J."/>
            <person name="Seo Y.S."/>
            <person name="Kwon S.Y."/>
            <person name="Kim H.A."/>
            <person name="Park J.M."/>
            <person name="Kim H.J."/>
            <person name="Choi S.B."/>
            <person name="Bosland P.W."/>
            <person name="Reeves G."/>
            <person name="Jo S.H."/>
            <person name="Lee B.W."/>
            <person name="Cho H.T."/>
            <person name="Choi H.S."/>
            <person name="Lee M.S."/>
            <person name="Yu Y."/>
            <person name="Do Choi Y."/>
            <person name="Park B.S."/>
            <person name="van Deynze A."/>
            <person name="Ashrafi H."/>
            <person name="Hill T."/>
            <person name="Kim W.T."/>
            <person name="Pai H.S."/>
            <person name="Ahn H.K."/>
            <person name="Yeam I."/>
            <person name="Giovannoni J.J."/>
            <person name="Rose J.K."/>
            <person name="Sorensen I."/>
            <person name="Lee S.J."/>
            <person name="Kim R.W."/>
            <person name="Choi I.Y."/>
            <person name="Choi B.S."/>
            <person name="Lim J.S."/>
            <person name="Lee Y.H."/>
            <person name="Choi D."/>
        </authorList>
    </citation>
    <scope>NUCLEOTIDE SEQUENCE [LARGE SCALE GENOMIC DNA]</scope>
    <source>
        <strain evidence="3">cv. CM334</strain>
    </source>
</reference>
<keyword evidence="3" id="KW-1185">Reference proteome</keyword>
<dbReference type="EMBL" id="AYRZ02000011">
    <property type="protein sequence ID" value="PHT67916.1"/>
    <property type="molecule type" value="Genomic_DNA"/>
</dbReference>
<dbReference type="Gramene" id="PHT67916">
    <property type="protein sequence ID" value="PHT67916"/>
    <property type="gene ID" value="T459_27403"/>
</dbReference>
<evidence type="ECO:0000259" key="1">
    <source>
        <dbReference type="Pfam" id="PF17921"/>
    </source>
</evidence>
<reference evidence="2 3" key="2">
    <citation type="journal article" date="2017" name="Genome Biol.">
        <title>New reference genome sequences of hot pepper reveal the massive evolution of plant disease-resistance genes by retroduplication.</title>
        <authorList>
            <person name="Kim S."/>
            <person name="Park J."/>
            <person name="Yeom S.I."/>
            <person name="Kim Y.M."/>
            <person name="Seo E."/>
            <person name="Kim K.T."/>
            <person name="Kim M.S."/>
            <person name="Lee J.M."/>
            <person name="Cheong K."/>
            <person name="Shin H.S."/>
            <person name="Kim S.B."/>
            <person name="Han K."/>
            <person name="Lee J."/>
            <person name="Park M."/>
            <person name="Lee H.A."/>
            <person name="Lee H.Y."/>
            <person name="Lee Y."/>
            <person name="Oh S."/>
            <person name="Lee J.H."/>
            <person name="Choi E."/>
            <person name="Choi E."/>
            <person name="Lee S.E."/>
            <person name="Jeon J."/>
            <person name="Kim H."/>
            <person name="Choi G."/>
            <person name="Song H."/>
            <person name="Lee J."/>
            <person name="Lee S.C."/>
            <person name="Kwon J.K."/>
            <person name="Lee H.Y."/>
            <person name="Koo N."/>
            <person name="Hong Y."/>
            <person name="Kim R.W."/>
            <person name="Kang W.H."/>
            <person name="Huh J.H."/>
            <person name="Kang B.C."/>
            <person name="Yang T.J."/>
            <person name="Lee Y.H."/>
            <person name="Bennetzen J.L."/>
            <person name="Choi D."/>
        </authorList>
    </citation>
    <scope>NUCLEOTIDE SEQUENCE [LARGE SCALE GENOMIC DNA]</scope>
    <source>
        <strain evidence="3">cv. CM334</strain>
    </source>
</reference>
<organism evidence="2 3">
    <name type="scientific">Capsicum annuum</name>
    <name type="common">Capsicum pepper</name>
    <dbReference type="NCBI Taxonomy" id="4072"/>
    <lineage>
        <taxon>Eukaryota</taxon>
        <taxon>Viridiplantae</taxon>
        <taxon>Streptophyta</taxon>
        <taxon>Embryophyta</taxon>
        <taxon>Tracheophyta</taxon>
        <taxon>Spermatophyta</taxon>
        <taxon>Magnoliopsida</taxon>
        <taxon>eudicotyledons</taxon>
        <taxon>Gunneridae</taxon>
        <taxon>Pentapetalae</taxon>
        <taxon>asterids</taxon>
        <taxon>lamiids</taxon>
        <taxon>Solanales</taxon>
        <taxon>Solanaceae</taxon>
        <taxon>Solanoideae</taxon>
        <taxon>Capsiceae</taxon>
        <taxon>Capsicum</taxon>
    </lineage>
</organism>
<protein>
    <recommendedName>
        <fullName evidence="1">Integrase zinc-binding domain-containing protein</fullName>
    </recommendedName>
</protein>
<dbReference type="Proteomes" id="UP000222542">
    <property type="component" value="Unassembled WGS sequence"/>
</dbReference>
<dbReference type="AlphaFoldDB" id="A0A2G2YDU6"/>
<comment type="caution">
    <text evidence="2">The sequence shown here is derived from an EMBL/GenBank/DDBJ whole genome shotgun (WGS) entry which is preliminary data.</text>
</comment>
<feature type="domain" description="Integrase zinc-binding" evidence="1">
    <location>
        <begin position="109"/>
        <end position="153"/>
    </location>
</feature>
<evidence type="ECO:0000313" key="2">
    <source>
        <dbReference type="EMBL" id="PHT67916.1"/>
    </source>
</evidence>
<dbReference type="InterPro" id="IPR041588">
    <property type="entry name" value="Integrase_H2C2"/>
</dbReference>
<name>A0A2G2YDU6_CAPAN</name>
<accession>A0A2G2YDU6</accession>
<dbReference type="Gene3D" id="1.10.340.70">
    <property type="match status" value="1"/>
</dbReference>
<dbReference type="Pfam" id="PF17921">
    <property type="entry name" value="Integrase_H2C2"/>
    <property type="match status" value="1"/>
</dbReference>
<gene>
    <name evidence="2" type="ORF">T459_27403</name>
</gene>
<evidence type="ECO:0000313" key="3">
    <source>
        <dbReference type="Proteomes" id="UP000222542"/>
    </source>
</evidence>